<evidence type="ECO:0000259" key="9">
    <source>
        <dbReference type="PROSITE" id="PS50112"/>
    </source>
</evidence>
<dbReference type="Pfam" id="PF00512">
    <property type="entry name" value="HisKA"/>
    <property type="match status" value="1"/>
</dbReference>
<dbReference type="Gene3D" id="3.30.450.20">
    <property type="entry name" value="PAS domain"/>
    <property type="match status" value="1"/>
</dbReference>
<dbReference type="InterPro" id="IPR005467">
    <property type="entry name" value="His_kinase_dom"/>
</dbReference>
<dbReference type="SUPFAM" id="SSF55785">
    <property type="entry name" value="PYP-like sensor domain (PAS domain)"/>
    <property type="match status" value="1"/>
</dbReference>
<dbReference type="CDD" id="cd00082">
    <property type="entry name" value="HisKA"/>
    <property type="match status" value="1"/>
</dbReference>
<evidence type="ECO:0000256" key="4">
    <source>
        <dbReference type="ARBA" id="ARBA00022679"/>
    </source>
</evidence>
<dbReference type="EMBL" id="MFYX01000008">
    <property type="protein sequence ID" value="OGK07411.1"/>
    <property type="molecule type" value="Genomic_DNA"/>
</dbReference>
<dbReference type="InterPro" id="IPR004358">
    <property type="entry name" value="Sig_transdc_His_kin-like_C"/>
</dbReference>
<dbReference type="PANTHER" id="PTHR42878">
    <property type="entry name" value="TWO-COMPONENT HISTIDINE KINASE"/>
    <property type="match status" value="1"/>
</dbReference>
<reference evidence="10 11" key="1">
    <citation type="journal article" date="2016" name="Nat. Commun.">
        <title>Thousands of microbial genomes shed light on interconnected biogeochemical processes in an aquifer system.</title>
        <authorList>
            <person name="Anantharaman K."/>
            <person name="Brown C.T."/>
            <person name="Hug L.A."/>
            <person name="Sharon I."/>
            <person name="Castelle C.J."/>
            <person name="Probst A.J."/>
            <person name="Thomas B.C."/>
            <person name="Singh A."/>
            <person name="Wilkins M.J."/>
            <person name="Karaoz U."/>
            <person name="Brodie E.L."/>
            <person name="Williams K.H."/>
            <person name="Hubbard S.S."/>
            <person name="Banfield J.F."/>
        </authorList>
    </citation>
    <scope>NUCLEOTIDE SEQUENCE [LARGE SCALE GENOMIC DNA]</scope>
</reference>
<dbReference type="InterPro" id="IPR000014">
    <property type="entry name" value="PAS"/>
</dbReference>
<dbReference type="AlphaFoldDB" id="A0A1F7FLE5"/>
<dbReference type="GO" id="GO:0030295">
    <property type="term" value="F:protein kinase activator activity"/>
    <property type="evidence" value="ECO:0007669"/>
    <property type="project" value="TreeGrafter"/>
</dbReference>
<feature type="domain" description="PAS" evidence="9">
    <location>
        <begin position="59"/>
        <end position="129"/>
    </location>
</feature>
<dbReference type="PANTHER" id="PTHR42878:SF15">
    <property type="entry name" value="BACTERIOPHYTOCHROME"/>
    <property type="match status" value="1"/>
</dbReference>
<evidence type="ECO:0000259" key="8">
    <source>
        <dbReference type="PROSITE" id="PS50109"/>
    </source>
</evidence>
<sequence length="744" mass="83890">MDNILRQKAEEQLFKRPIDPATLTPEQAREQLHELQVHQIELEMQNDELRRTQLDLEESRTRYFDLYDMAPVGYFTVNQGGLVLETNLTAANMLGMDRSGLITQPLSHYIFREDQDLFYLRRNTLIKSGTPQAFELRMIKGATPFWVSLQATVAFAQDGQTVCRITISDISVRKQLETTQTFLVQCGYPGSSGDFFQLLAQYLAQNLEMDYVCIDRLSGDKLHAETVAIFNDGKFDTNVLYALKDTPCGAVMGKIICSFPEKVCHLFPNDKALLDLRAEGYMGATLWGFNGNPIGLIALISRKPLVNPALSEVILKLVSMRAAGELERREAEEKIKQNDLRLVSLLNLTQHRAVTIYELLDFALSEAITLTASKIGYVHSYNEETKECTLISQSKEVMKECSIADQQTVYQLDKTGIWGEAVRQRRAIIINNFQAPNPLKQGMPFDNSPLHRLLTIPVFIEDTIVGVVGVANKENEYDSTDATQLTLLMDAAWRIANNKQAEEALRSLNVSLEHRARELSYANHDLKAFSYSVSHDLRNPLNAILTNIEILAMENRNAMGADSKTAMGYIVQSANRMVEVINNLLTLSGLSRKKIERKPVDLSNLVQTFLGVLQSANPERNIEAVIQPGVMVNADAGLMQILIENLVRNAWKYSSHVMLSRIEFGEEVKNGEKTYFIRDNGAGFDMKDVDRLFKPFERLHSQQEFRGLGLGLALAERIISKHNGTIWATGEKDKGATIYFKFET</sequence>
<dbReference type="SUPFAM" id="SSF55874">
    <property type="entry name" value="ATPase domain of HSP90 chaperone/DNA topoisomerase II/histidine kinase"/>
    <property type="match status" value="1"/>
</dbReference>
<dbReference type="SMART" id="SM00091">
    <property type="entry name" value="PAS"/>
    <property type="match status" value="1"/>
</dbReference>
<evidence type="ECO:0000256" key="7">
    <source>
        <dbReference type="SAM" id="Coils"/>
    </source>
</evidence>
<dbReference type="GO" id="GO:0000155">
    <property type="term" value="F:phosphorelay sensor kinase activity"/>
    <property type="evidence" value="ECO:0007669"/>
    <property type="project" value="InterPro"/>
</dbReference>
<dbReference type="NCBIfam" id="TIGR00229">
    <property type="entry name" value="sensory_box"/>
    <property type="match status" value="1"/>
</dbReference>
<organism evidence="10 11">
    <name type="scientific">Candidatus Raymondbacteria bacterium RIFOXYD12_FULL_49_13</name>
    <dbReference type="NCBI Taxonomy" id="1817890"/>
    <lineage>
        <taxon>Bacteria</taxon>
        <taxon>Raymondiibacteriota</taxon>
    </lineage>
</organism>
<dbReference type="Pfam" id="PF02518">
    <property type="entry name" value="HATPase_c"/>
    <property type="match status" value="1"/>
</dbReference>
<dbReference type="InterPro" id="IPR036890">
    <property type="entry name" value="HATPase_C_sf"/>
</dbReference>
<name>A0A1F7FLE5_UNCRA</name>
<dbReference type="InterPro" id="IPR003594">
    <property type="entry name" value="HATPase_dom"/>
</dbReference>
<dbReference type="CDD" id="cd00130">
    <property type="entry name" value="PAS"/>
    <property type="match status" value="1"/>
</dbReference>
<dbReference type="InterPro" id="IPR050351">
    <property type="entry name" value="BphY/WalK/GraS-like"/>
</dbReference>
<evidence type="ECO:0000256" key="3">
    <source>
        <dbReference type="ARBA" id="ARBA00022553"/>
    </source>
</evidence>
<dbReference type="InterPro" id="IPR013767">
    <property type="entry name" value="PAS_fold"/>
</dbReference>
<dbReference type="PRINTS" id="PR00344">
    <property type="entry name" value="BCTRLSENSOR"/>
</dbReference>
<evidence type="ECO:0000256" key="2">
    <source>
        <dbReference type="ARBA" id="ARBA00012438"/>
    </source>
</evidence>
<dbReference type="Proteomes" id="UP000179243">
    <property type="component" value="Unassembled WGS sequence"/>
</dbReference>
<dbReference type="GO" id="GO:0006355">
    <property type="term" value="P:regulation of DNA-templated transcription"/>
    <property type="evidence" value="ECO:0007669"/>
    <property type="project" value="InterPro"/>
</dbReference>
<evidence type="ECO:0000313" key="10">
    <source>
        <dbReference type="EMBL" id="OGK07411.1"/>
    </source>
</evidence>
<keyword evidence="4" id="KW-0808">Transferase</keyword>
<dbReference type="EC" id="2.7.13.3" evidence="2"/>
<keyword evidence="5" id="KW-0418">Kinase</keyword>
<dbReference type="Gene3D" id="1.10.287.130">
    <property type="match status" value="1"/>
</dbReference>
<dbReference type="PROSITE" id="PS50112">
    <property type="entry name" value="PAS"/>
    <property type="match status" value="1"/>
</dbReference>
<dbReference type="Gene3D" id="3.30.450.40">
    <property type="match status" value="1"/>
</dbReference>
<dbReference type="Pfam" id="PF00989">
    <property type="entry name" value="PAS"/>
    <property type="match status" value="1"/>
</dbReference>
<dbReference type="Gene3D" id="3.30.565.10">
    <property type="entry name" value="Histidine kinase-like ATPase, C-terminal domain"/>
    <property type="match status" value="1"/>
</dbReference>
<dbReference type="GO" id="GO:0000156">
    <property type="term" value="F:phosphorelay response regulator activity"/>
    <property type="evidence" value="ECO:0007669"/>
    <property type="project" value="TreeGrafter"/>
</dbReference>
<dbReference type="GO" id="GO:0016020">
    <property type="term" value="C:membrane"/>
    <property type="evidence" value="ECO:0007669"/>
    <property type="project" value="UniProtKB-SubCell"/>
</dbReference>
<protein>
    <recommendedName>
        <fullName evidence="2">histidine kinase</fullName>
        <ecNumber evidence="2">2.7.13.3</ecNumber>
    </recommendedName>
</protein>
<dbReference type="InterPro" id="IPR035965">
    <property type="entry name" value="PAS-like_dom_sf"/>
</dbReference>
<dbReference type="InterPro" id="IPR003018">
    <property type="entry name" value="GAF"/>
</dbReference>
<dbReference type="GO" id="GO:0007234">
    <property type="term" value="P:osmosensory signaling via phosphorelay pathway"/>
    <property type="evidence" value="ECO:0007669"/>
    <property type="project" value="TreeGrafter"/>
</dbReference>
<gene>
    <name evidence="10" type="ORF">A2519_02965</name>
</gene>
<dbReference type="SUPFAM" id="SSF55781">
    <property type="entry name" value="GAF domain-like"/>
    <property type="match status" value="2"/>
</dbReference>
<dbReference type="PROSITE" id="PS50109">
    <property type="entry name" value="HIS_KIN"/>
    <property type="match status" value="1"/>
</dbReference>
<comment type="catalytic activity">
    <reaction evidence="1">
        <text>ATP + protein L-histidine = ADP + protein N-phospho-L-histidine.</text>
        <dbReference type="EC" id="2.7.13.3"/>
    </reaction>
</comment>
<evidence type="ECO:0000256" key="6">
    <source>
        <dbReference type="ARBA" id="ARBA00023136"/>
    </source>
</evidence>
<dbReference type="SMART" id="SM00065">
    <property type="entry name" value="GAF"/>
    <property type="match status" value="2"/>
</dbReference>
<dbReference type="SMART" id="SM00387">
    <property type="entry name" value="HATPase_c"/>
    <property type="match status" value="1"/>
</dbReference>
<dbReference type="FunFam" id="3.30.565.10:FF:000006">
    <property type="entry name" value="Sensor histidine kinase WalK"/>
    <property type="match status" value="1"/>
</dbReference>
<dbReference type="SMART" id="SM00388">
    <property type="entry name" value="HisKA"/>
    <property type="match status" value="1"/>
</dbReference>
<evidence type="ECO:0000256" key="5">
    <source>
        <dbReference type="ARBA" id="ARBA00022777"/>
    </source>
</evidence>
<accession>A0A1F7FLE5</accession>
<dbReference type="InterPro" id="IPR029016">
    <property type="entry name" value="GAF-like_dom_sf"/>
</dbReference>
<keyword evidence="7" id="KW-0175">Coiled coil</keyword>
<keyword evidence="6" id="KW-0472">Membrane</keyword>
<proteinExistence type="predicted"/>
<keyword evidence="3" id="KW-0597">Phosphoprotein</keyword>
<dbReference type="InterPro" id="IPR036097">
    <property type="entry name" value="HisK_dim/P_sf"/>
</dbReference>
<evidence type="ECO:0000256" key="1">
    <source>
        <dbReference type="ARBA" id="ARBA00000085"/>
    </source>
</evidence>
<feature type="domain" description="Histidine kinase" evidence="8">
    <location>
        <begin position="532"/>
        <end position="744"/>
    </location>
</feature>
<dbReference type="Pfam" id="PF13185">
    <property type="entry name" value="GAF_2"/>
    <property type="match status" value="1"/>
</dbReference>
<evidence type="ECO:0000313" key="11">
    <source>
        <dbReference type="Proteomes" id="UP000179243"/>
    </source>
</evidence>
<dbReference type="SUPFAM" id="SSF47384">
    <property type="entry name" value="Homodimeric domain of signal transducing histidine kinase"/>
    <property type="match status" value="1"/>
</dbReference>
<feature type="coiled-coil region" evidence="7">
    <location>
        <begin position="32"/>
        <end position="62"/>
    </location>
</feature>
<comment type="caution">
    <text evidence="10">The sequence shown here is derived from an EMBL/GenBank/DDBJ whole genome shotgun (WGS) entry which is preliminary data.</text>
</comment>
<dbReference type="InterPro" id="IPR003661">
    <property type="entry name" value="HisK_dim/P_dom"/>
</dbReference>